<dbReference type="InterPro" id="IPR040138">
    <property type="entry name" value="MIER/MTA"/>
</dbReference>
<evidence type="ECO:0000313" key="11">
    <source>
        <dbReference type="Proteomes" id="UP000235965"/>
    </source>
</evidence>
<name>A0A2J7Q7Q3_9NEOP</name>
<evidence type="ECO:0000256" key="2">
    <source>
        <dbReference type="ARBA" id="ARBA00022723"/>
    </source>
</evidence>
<keyword evidence="2" id="KW-0479">Metal-binding</keyword>
<evidence type="ECO:0000256" key="1">
    <source>
        <dbReference type="ARBA" id="ARBA00004123"/>
    </source>
</evidence>
<evidence type="ECO:0000313" key="10">
    <source>
        <dbReference type="EMBL" id="PNF24600.1"/>
    </source>
</evidence>
<sequence length="232" mass="27389">MAFEECHTSVRGQRDKKVVWTRKIKVGSAHQAEIPECLCKYNDALPYENEDKLLWSPNYLSEKDTKDFLVKVQGLSAVPTGTRTRDDEQALYLLLQCGYDTEEALRRLRMNEVSPADTMSLWSEEERENFQTGLHKYGKDFHIIQHKKVRTRSVADLVNFYYLWKKTEEHDIFANRTQLNKKKRIPFTNIMDMFLDEQENEAVVQRNGRSFPNKKSQKARKCRGRKRKLPII</sequence>
<dbReference type="InterPro" id="IPR000949">
    <property type="entry name" value="ELM2_dom"/>
</dbReference>
<evidence type="ECO:0000256" key="3">
    <source>
        <dbReference type="ARBA" id="ARBA00022771"/>
    </source>
</evidence>
<evidence type="ECO:0000256" key="7">
    <source>
        <dbReference type="SAM" id="MobiDB-lite"/>
    </source>
</evidence>
<dbReference type="InParanoid" id="A0A2J7Q7Q3"/>
<dbReference type="GO" id="GO:0003677">
    <property type="term" value="F:DNA binding"/>
    <property type="evidence" value="ECO:0007669"/>
    <property type="project" value="UniProtKB-KW"/>
</dbReference>
<comment type="caution">
    <text evidence="10">The sequence shown here is derived from an EMBL/GenBank/DDBJ whole genome shotgun (WGS) entry which is preliminary data.</text>
</comment>
<dbReference type="PROSITE" id="PS51293">
    <property type="entry name" value="SANT"/>
    <property type="match status" value="1"/>
</dbReference>
<dbReference type="InterPro" id="IPR001005">
    <property type="entry name" value="SANT/Myb"/>
</dbReference>
<keyword evidence="5" id="KW-0238">DNA-binding</keyword>
<dbReference type="Gene3D" id="4.10.1240.50">
    <property type="match status" value="1"/>
</dbReference>
<dbReference type="GO" id="GO:0005654">
    <property type="term" value="C:nucleoplasm"/>
    <property type="evidence" value="ECO:0007669"/>
    <property type="project" value="TreeGrafter"/>
</dbReference>
<accession>A0A2J7Q7Q3</accession>
<dbReference type="PANTHER" id="PTHR10865:SF28">
    <property type="entry name" value="ELM2 DOMAIN-CONTAINING PROTEIN"/>
    <property type="match status" value="1"/>
</dbReference>
<keyword evidence="6" id="KW-0539">Nucleus</keyword>
<dbReference type="InterPro" id="IPR009057">
    <property type="entry name" value="Homeodomain-like_sf"/>
</dbReference>
<dbReference type="PROSITE" id="PS51156">
    <property type="entry name" value="ELM2"/>
    <property type="match status" value="1"/>
</dbReference>
<proteinExistence type="predicted"/>
<organism evidence="10 11">
    <name type="scientific">Cryptotermes secundus</name>
    <dbReference type="NCBI Taxonomy" id="105785"/>
    <lineage>
        <taxon>Eukaryota</taxon>
        <taxon>Metazoa</taxon>
        <taxon>Ecdysozoa</taxon>
        <taxon>Arthropoda</taxon>
        <taxon>Hexapoda</taxon>
        <taxon>Insecta</taxon>
        <taxon>Pterygota</taxon>
        <taxon>Neoptera</taxon>
        <taxon>Polyneoptera</taxon>
        <taxon>Dictyoptera</taxon>
        <taxon>Blattodea</taxon>
        <taxon>Blattoidea</taxon>
        <taxon>Termitoidae</taxon>
        <taxon>Kalotermitidae</taxon>
        <taxon>Cryptotermitinae</taxon>
        <taxon>Cryptotermes</taxon>
    </lineage>
</organism>
<keyword evidence="11" id="KW-1185">Reference proteome</keyword>
<dbReference type="AlphaFoldDB" id="A0A2J7Q7Q3"/>
<gene>
    <name evidence="10" type="ORF">B7P43_G03087</name>
</gene>
<dbReference type="GO" id="GO:0042826">
    <property type="term" value="F:histone deacetylase binding"/>
    <property type="evidence" value="ECO:0007669"/>
    <property type="project" value="TreeGrafter"/>
</dbReference>
<keyword evidence="3" id="KW-0863">Zinc-finger</keyword>
<reference evidence="10 11" key="1">
    <citation type="submission" date="2017-12" db="EMBL/GenBank/DDBJ databases">
        <title>Hemimetabolous genomes reveal molecular basis of termite eusociality.</title>
        <authorList>
            <person name="Harrison M.C."/>
            <person name="Jongepier E."/>
            <person name="Robertson H.M."/>
            <person name="Arning N."/>
            <person name="Bitard-Feildel T."/>
            <person name="Chao H."/>
            <person name="Childers C.P."/>
            <person name="Dinh H."/>
            <person name="Doddapaneni H."/>
            <person name="Dugan S."/>
            <person name="Gowin J."/>
            <person name="Greiner C."/>
            <person name="Han Y."/>
            <person name="Hu H."/>
            <person name="Hughes D.S.T."/>
            <person name="Huylmans A.-K."/>
            <person name="Kemena C."/>
            <person name="Kremer L.P.M."/>
            <person name="Lee S.L."/>
            <person name="Lopez-Ezquerra A."/>
            <person name="Mallet L."/>
            <person name="Monroy-Kuhn J.M."/>
            <person name="Moser A."/>
            <person name="Murali S.C."/>
            <person name="Muzny D.M."/>
            <person name="Otani S."/>
            <person name="Piulachs M.-D."/>
            <person name="Poelchau M."/>
            <person name="Qu J."/>
            <person name="Schaub F."/>
            <person name="Wada-Katsumata A."/>
            <person name="Worley K.C."/>
            <person name="Xie Q."/>
            <person name="Ylla G."/>
            <person name="Poulsen M."/>
            <person name="Gibbs R.A."/>
            <person name="Schal C."/>
            <person name="Richards S."/>
            <person name="Belles X."/>
            <person name="Korb J."/>
            <person name="Bornberg-Bauer E."/>
        </authorList>
    </citation>
    <scope>NUCLEOTIDE SEQUENCE [LARGE SCALE GENOMIC DNA]</scope>
    <source>
        <tissue evidence="10">Whole body</tissue>
    </source>
</reference>
<dbReference type="Proteomes" id="UP000235965">
    <property type="component" value="Unassembled WGS sequence"/>
</dbReference>
<evidence type="ECO:0000256" key="4">
    <source>
        <dbReference type="ARBA" id="ARBA00022833"/>
    </source>
</evidence>
<comment type="subcellular location">
    <subcellularLocation>
        <location evidence="1">Nucleus</location>
    </subcellularLocation>
</comment>
<feature type="domain" description="SANT" evidence="9">
    <location>
        <begin position="117"/>
        <end position="169"/>
    </location>
</feature>
<dbReference type="GO" id="GO:0008270">
    <property type="term" value="F:zinc ion binding"/>
    <property type="evidence" value="ECO:0007669"/>
    <property type="project" value="UniProtKB-KW"/>
</dbReference>
<dbReference type="GO" id="GO:0003714">
    <property type="term" value="F:transcription corepressor activity"/>
    <property type="evidence" value="ECO:0007669"/>
    <property type="project" value="TreeGrafter"/>
</dbReference>
<evidence type="ECO:0000259" key="8">
    <source>
        <dbReference type="PROSITE" id="PS51156"/>
    </source>
</evidence>
<evidence type="ECO:0000256" key="6">
    <source>
        <dbReference type="ARBA" id="ARBA00023242"/>
    </source>
</evidence>
<feature type="domain" description="ELM2" evidence="8">
    <location>
        <begin position="22"/>
        <end position="112"/>
    </location>
</feature>
<dbReference type="SUPFAM" id="SSF46689">
    <property type="entry name" value="Homeodomain-like"/>
    <property type="match status" value="1"/>
</dbReference>
<feature type="compositionally biased region" description="Basic residues" evidence="7">
    <location>
        <begin position="215"/>
        <end position="232"/>
    </location>
</feature>
<dbReference type="EMBL" id="NEVH01017441">
    <property type="protein sequence ID" value="PNF24600.1"/>
    <property type="molecule type" value="Genomic_DNA"/>
</dbReference>
<dbReference type="Gene3D" id="1.10.10.60">
    <property type="entry name" value="Homeodomain-like"/>
    <property type="match status" value="1"/>
</dbReference>
<keyword evidence="4" id="KW-0862">Zinc</keyword>
<evidence type="ECO:0000259" key="9">
    <source>
        <dbReference type="PROSITE" id="PS51293"/>
    </source>
</evidence>
<dbReference type="PANTHER" id="PTHR10865">
    <property type="entry name" value="METASTASIS-ASSOCIATED PROTEIN AND MESODERM INDUCTION EARLY RESPONSE PROTEIN"/>
    <property type="match status" value="1"/>
</dbReference>
<evidence type="ECO:0000256" key="5">
    <source>
        <dbReference type="ARBA" id="ARBA00023125"/>
    </source>
</evidence>
<dbReference type="STRING" id="105785.A0A2J7Q7Q3"/>
<dbReference type="FunFam" id="1.10.10.60:FF:000012">
    <property type="entry name" value="Metastasis-associated 1 family, member 3"/>
    <property type="match status" value="1"/>
</dbReference>
<dbReference type="InterPro" id="IPR017884">
    <property type="entry name" value="SANT_dom"/>
</dbReference>
<dbReference type="Pfam" id="PF01448">
    <property type="entry name" value="ELM2"/>
    <property type="match status" value="1"/>
</dbReference>
<protein>
    <submittedName>
        <fullName evidence="10">Uncharacterized protein</fullName>
    </submittedName>
</protein>
<dbReference type="SMART" id="SM00717">
    <property type="entry name" value="SANT"/>
    <property type="match status" value="1"/>
</dbReference>
<dbReference type="SMART" id="SM01189">
    <property type="entry name" value="ELM2"/>
    <property type="match status" value="1"/>
</dbReference>
<dbReference type="OrthoDB" id="5916873at2759"/>
<dbReference type="GO" id="GO:0000122">
    <property type="term" value="P:negative regulation of transcription by RNA polymerase II"/>
    <property type="evidence" value="ECO:0007669"/>
    <property type="project" value="TreeGrafter"/>
</dbReference>
<feature type="region of interest" description="Disordered" evidence="7">
    <location>
        <begin position="207"/>
        <end position="232"/>
    </location>
</feature>